<dbReference type="SMART" id="SM00827">
    <property type="entry name" value="PKS_AT"/>
    <property type="match status" value="1"/>
</dbReference>
<dbReference type="PROSITE" id="PS50075">
    <property type="entry name" value="CARRIER"/>
    <property type="match status" value="1"/>
</dbReference>
<dbReference type="Gene3D" id="1.10.1200.10">
    <property type="entry name" value="ACP-like"/>
    <property type="match status" value="1"/>
</dbReference>
<dbReference type="InterPro" id="IPR050091">
    <property type="entry name" value="PKS_NRPS_Biosynth_Enz"/>
</dbReference>
<dbReference type="GO" id="GO:0016491">
    <property type="term" value="F:oxidoreductase activity"/>
    <property type="evidence" value="ECO:0007669"/>
    <property type="project" value="InterPro"/>
</dbReference>
<feature type="domain" description="Ketosynthase family 3 (KS3)" evidence="10">
    <location>
        <begin position="4"/>
        <end position="431"/>
    </location>
</feature>
<dbReference type="SUPFAM" id="SSF53335">
    <property type="entry name" value="S-adenosyl-L-methionine-dependent methyltransferases"/>
    <property type="match status" value="1"/>
</dbReference>
<dbReference type="CDD" id="cd00833">
    <property type="entry name" value="PKS"/>
    <property type="match status" value="1"/>
</dbReference>
<dbReference type="Pfam" id="PF08242">
    <property type="entry name" value="Methyltransf_12"/>
    <property type="match status" value="1"/>
</dbReference>
<dbReference type="SUPFAM" id="SSF47336">
    <property type="entry name" value="ACP-like"/>
    <property type="match status" value="1"/>
</dbReference>
<dbReference type="GO" id="GO:0006633">
    <property type="term" value="P:fatty acid biosynthetic process"/>
    <property type="evidence" value="ECO:0007669"/>
    <property type="project" value="TreeGrafter"/>
</dbReference>
<evidence type="ECO:0000256" key="2">
    <source>
        <dbReference type="ARBA" id="ARBA00022553"/>
    </source>
</evidence>
<dbReference type="SUPFAM" id="SSF52151">
    <property type="entry name" value="FabD/lysophospholipase-like"/>
    <property type="match status" value="1"/>
</dbReference>
<dbReference type="InterPro" id="IPR039551">
    <property type="entry name" value="Cho/carn_acyl_trans"/>
</dbReference>
<organism evidence="12 13">
    <name type="scientific">Exophiala aquamarina CBS 119918</name>
    <dbReference type="NCBI Taxonomy" id="1182545"/>
    <lineage>
        <taxon>Eukaryota</taxon>
        <taxon>Fungi</taxon>
        <taxon>Dikarya</taxon>
        <taxon>Ascomycota</taxon>
        <taxon>Pezizomycotina</taxon>
        <taxon>Eurotiomycetes</taxon>
        <taxon>Chaetothyriomycetidae</taxon>
        <taxon>Chaetothyriales</taxon>
        <taxon>Herpotrichiellaceae</taxon>
        <taxon>Exophiala</taxon>
    </lineage>
</organism>
<feature type="compositionally biased region" description="Polar residues" evidence="8">
    <location>
        <begin position="439"/>
        <end position="463"/>
    </location>
</feature>
<dbReference type="InterPro" id="IPR036291">
    <property type="entry name" value="NAD(P)-bd_dom_sf"/>
</dbReference>
<dbReference type="InterPro" id="IPR049552">
    <property type="entry name" value="PKS_DH_N"/>
</dbReference>
<dbReference type="PANTHER" id="PTHR43775">
    <property type="entry name" value="FATTY ACID SYNTHASE"/>
    <property type="match status" value="1"/>
</dbReference>
<dbReference type="SMART" id="SM00825">
    <property type="entry name" value="PKS_KS"/>
    <property type="match status" value="1"/>
</dbReference>
<dbReference type="InterPro" id="IPR001227">
    <property type="entry name" value="Ac_transferase_dom_sf"/>
</dbReference>
<dbReference type="GO" id="GO:0004312">
    <property type="term" value="F:fatty acid synthase activity"/>
    <property type="evidence" value="ECO:0007669"/>
    <property type="project" value="TreeGrafter"/>
</dbReference>
<dbReference type="InterPro" id="IPR016039">
    <property type="entry name" value="Thiolase-like"/>
</dbReference>
<dbReference type="InterPro" id="IPR020806">
    <property type="entry name" value="PKS_PP-bd"/>
</dbReference>
<dbReference type="STRING" id="1182545.A0A072PSE5"/>
<dbReference type="SMART" id="SM00826">
    <property type="entry name" value="PKS_DH"/>
    <property type="match status" value="1"/>
</dbReference>
<feature type="domain" description="PKS/mFAS DH" evidence="11">
    <location>
        <begin position="995"/>
        <end position="1321"/>
    </location>
</feature>
<keyword evidence="3" id="KW-0808">Transferase</keyword>
<keyword evidence="5" id="KW-0511">Multifunctional enzyme</keyword>
<evidence type="ECO:0000313" key="12">
    <source>
        <dbReference type="EMBL" id="KEF62756.1"/>
    </source>
</evidence>
<dbReference type="Pfam" id="PF02801">
    <property type="entry name" value="Ketoacyl-synt_C"/>
    <property type="match status" value="1"/>
</dbReference>
<dbReference type="InterPro" id="IPR056501">
    <property type="entry name" value="NAD-bd_HRPKS_sdrA"/>
</dbReference>
<feature type="region of interest" description="C-terminal hotdog fold" evidence="7">
    <location>
        <begin position="1165"/>
        <end position="1321"/>
    </location>
</feature>
<dbReference type="InterPro" id="IPR020807">
    <property type="entry name" value="PKS_DH"/>
</dbReference>
<dbReference type="Pfam" id="PF14765">
    <property type="entry name" value="PS-DH"/>
    <property type="match status" value="1"/>
</dbReference>
<dbReference type="InterPro" id="IPR029063">
    <property type="entry name" value="SAM-dependent_MTases_sf"/>
</dbReference>
<dbReference type="SUPFAM" id="SSF50129">
    <property type="entry name" value="GroES-like"/>
    <property type="match status" value="1"/>
</dbReference>
<dbReference type="Pfam" id="PF08659">
    <property type="entry name" value="KR"/>
    <property type="match status" value="1"/>
</dbReference>
<dbReference type="PANTHER" id="PTHR43775:SF22">
    <property type="entry name" value="SYNTHASE, PUTATIVE (JCVI)-RELATED"/>
    <property type="match status" value="1"/>
</dbReference>
<sequence>MPQVDPIAVIGMGCRFPGGVGNPDELWELLSEGRSGLIETPADRWNADSFYHPDSEGREAISTKKGNFLTHDVSEFDARFFGFSSVEADHTDPQQRLLLETTYEALENAGVPIENLRGSDTSVFVSVFTRDYERMTYKDLSQINKYVTTGTGEAILANRISYNLDLRGGSMILDTGCSGGLVAVHQACLSLKAGESRMAIVGGTQLLLHPDMCMTMSASGMMNPEGQCFSFDSRGVGYGRGEGIGTVILKRLSHAIDDGDPVHAVILNSALNQDGKTAGITLPNPKAQAALIKHVYESAEIDPAKTLYVEAHGTGTQAGDSAEVESISKVFCGAERKQSVYVGSVKANIGHLEGASGIAGLIKAIMVLKRDQVPPQFGFVSEKPGLNLEARNIKVPTELSPLAPPGYIGPRRVSLNSFGYGGTNAHLILESYNSTPSDVPSTNGHYNESEDSFSNGIISSNGFQGHKIENDQPKPRTNGISNIQPVNGVPPHSSQKTLIKTNSHAVDVSSNANGISHDGLQHAPLLFPISARSEVALAAIPENLQRWLAKHDISRSQFRDLSYTLSCRRSCFRWRSVIVATDAADLSSKLGTAVPKTRVAASHALAFVFTGQGAQWFAMGRELIATSPCFKNSIMESDKSLRHIGCDWSLLEELSRPESESRVGQSEISQPSTTAIQIALVDLFASFGITPSRVVGHSSGEIAGAYAAGALNLEAAIQVAFCRGHFSALARKVNTVSGAMLAVACGEKDIEQLIDLATSNSSGTIRVACINSSESVTVSGDEPAINDLERMLWSSGVSARRLKVDTAYHSHHMEKIAGAYLNSLQDLHFSETNKGIKFFSSVTGKVKKTDFGASYWAENLVSKVRFSDALQALADDITTSVSTQKSANIFVEVGPHSALQGPMRQTLSRIANFKYLYHPSLVRGKDAATTALAATAGIFQIGYAVNLKSVLDMQSSNELYRPVDDLPSYPWDHETKHWHESRLSRDHRLRQFPYHDLLGLYDVMSTIHEPRWRYHVGIESLPWLRHHVVDGMVIWPGTAYICMTLEAMKQLAQFRKSGSTVTSFTLRDSDVSKAVVVPEEQANGRKAEVEIQLSISRSGTSEIWESIRILSCQPEGEWIENFAASATVELASASSPEDSEKLGDESAYMFTESLKKLESIKSLAQEEVDPTSLYSALREAGNDFGPSFTLITKAFVGECVGVAKLVVPDMRQYMPGSFLQPHTIHPATLDAVNHLVVLLFHRECSKSPIMPTSIAETTIFANSAIQPGEELIVACEIIPEGNRSAKANTWLFRHGGQSSDLNLVSVTTAIQIRAIGEAIDSNGSQLSARNINSRINFYDDVDFLSNAIFENYVSSAYVNEPGRLSLEEQMDLNEKASTIHLQRALATPITVVAEAFPHLEKYHQWITDFLNSELPNQLLKDVKTESERDSVVQKSIESSVTGKLLARLGKHLRAIIAGEVHSLSIMVEDGLWNKFYQDGAMYASSLQAAKFIGLLAKNKPHMRILEIGAGTAGTTLPVLQALDDHGVYLLDRYCFTDISSGFFEQARTNLSEWRAFLDFKKLDVSRDPLEQDFEPGSYDLIIAANVVHATKSVRQTLSNMRKLLNPGGRLVLCEITRPTVSSGVMFGSLSGWWESDDGRKGGPLLSRDSWQNALLACSFSGIELSSSEHDGPSSMSSVMVSTAIEPAEKTIEFESANMVKIVCDPQTHAAVSLSTALSGAVEAKGFPCSHVEWNGLTTASEDTSLYIVLDSADHPILADPSEAVFKSIRSLVTTSRDLIWVSYHESSDAKAVAMKALATGMARVLRRENGGVRFITLDIRDALAEDASPAVDAILKLAKDSLWPALKTNRPTEFEYALVGNRLMIPRVYTDADFNKWAESLNGNGTHETRLFRDNEAPLKLVVETPGMLSSLCYAHDERQSLPLGDDEIQLEAKAFGVNFRDVFIALGQMPAQTPMSGEVAGVVTAVGAGEFVQNKYKIGDRVVGILGQSYSSHTRIRGTACHVLPDSIGLTEAASLPGAYLTSYYCLVEIARLERGQKVLIHAASGGLGQSAIQLAQSIGAEVFVTAGSVEKRKMLADRYGIPASNIFSSRGSARNMKRGIMRLTDQKGVDVVVNSSAGEMLAESWECLGPFGYFFELGKTDIYKKSRLNMAPFDRSLTFMAFDLAELMTLKPQKMHKILGKVLELVDQGTIAPVWPLNLVPVDQIESGFRMIAERKHMGKVIIEATEGAMVKTVPTPLPPLSLDAHGTYVIAGGLGDLGRRVCRLIASFGAKHIVTLSRRVLEKAEQIELEEQVRLLGAQLLIVQCDIVDRERVLEVAEMCRGSLPPVRGVIHGAMVLKDRPLVNMSFEDWRIPHGPKVTGTLNLDDAFGSPNLDFYITLSSVSGIMGQAAQSNYAAGNCFQDAYIQQRNGKTGTRYFTLNVGAIPDSESIASMTEVNVQQDLITEFGMSFGELYQTLRYAMDPGTPLGGSAQSIMGFNRQSIFASRDEFAQRNPFFSMLPYTQDEVEANSGSTGAKRDTEQLLRNAKSLEEAVAVISEAIVDRFVTFLNLSVEDVSLDQPLALIGMDSLVSIELKNWMVRTFKATLQASELSSAPSIIELSKTLAGRSKILSAAISEQNVRPELAKEAEDQHTTLGQDLPSHGYKCCQLFKELPKLPLPPFEETMNNHFNNVAHFATDPGDLEDFHDAIKEFTAPGSVSRRIYEGLEKVANDPNVENWAADYLLYNTHLRWRQGLQFASWTVCLHESEIAHSQAERAALIASVAFEFKQSLDEGLTEVVSMFELPQCHYQQSWLFNSIREPGVDCDATKKYHGDYCAVLRRGRVFRVSLREADKNVPCSTIKHEMEAILDAVQDEGSWASIMTSDHRDSWAKVYKSLLASDAKNEEYFRTISEAAFVVNLDDGAPSTHSEQVTQGLFGDGFNRWYDKITQFIITANGKTTALFEHSQVDGMTPVGLLKRLNEAIHAHRPSSETLANGHTSPSLPPQEFCLVTTPEIDHHIQALRQRYSENTSQREFVVHPTTQLGKDFLTSSHMPIKGVLDMAVQLAVRTYYGRPTEIWEGVSVAHYHRGRHDMIQTFSSAVADFCKSATDENIPASQRRDLMLRGGSDISANIKHAGQGKGYFRLFNVIDELWPKDAPRSAYFDQAIYHHIKRMTVTSATLDSNTLFVAAMPANPQALRIKYNTGDKE</sequence>
<dbReference type="Gene3D" id="3.40.47.10">
    <property type="match status" value="1"/>
</dbReference>
<dbReference type="InterPro" id="IPR057326">
    <property type="entry name" value="KR_dom"/>
</dbReference>
<dbReference type="InterPro" id="IPR020843">
    <property type="entry name" value="ER"/>
</dbReference>
<comment type="caution">
    <text evidence="12">The sequence shown here is derived from an EMBL/GenBank/DDBJ whole genome shotgun (WGS) entry which is preliminary data.</text>
</comment>
<dbReference type="Pfam" id="PF22621">
    <property type="entry name" value="CurL-like_PKS_C"/>
    <property type="match status" value="1"/>
</dbReference>
<keyword evidence="1" id="KW-0596">Phosphopantetheine</keyword>
<dbReference type="Pfam" id="PF00109">
    <property type="entry name" value="ketoacyl-synt"/>
    <property type="match status" value="1"/>
</dbReference>
<dbReference type="GO" id="GO:1901336">
    <property type="term" value="P:lactone biosynthetic process"/>
    <property type="evidence" value="ECO:0007669"/>
    <property type="project" value="UniProtKB-ARBA"/>
</dbReference>
<keyword evidence="13" id="KW-1185">Reference proteome</keyword>
<dbReference type="Pfam" id="PF21089">
    <property type="entry name" value="PKS_DH_N"/>
    <property type="match status" value="1"/>
</dbReference>
<evidence type="ECO:0000256" key="8">
    <source>
        <dbReference type="SAM" id="MobiDB-lite"/>
    </source>
</evidence>
<evidence type="ECO:0000256" key="1">
    <source>
        <dbReference type="ARBA" id="ARBA00022450"/>
    </source>
</evidence>
<dbReference type="InterPro" id="IPR042104">
    <property type="entry name" value="PKS_dehydratase_sf"/>
</dbReference>
<dbReference type="CDD" id="cd02440">
    <property type="entry name" value="AdoMet_MTases"/>
    <property type="match status" value="1"/>
</dbReference>
<evidence type="ECO:0000256" key="5">
    <source>
        <dbReference type="ARBA" id="ARBA00023268"/>
    </source>
</evidence>
<evidence type="ECO:0000259" key="9">
    <source>
        <dbReference type="PROSITE" id="PS50075"/>
    </source>
</evidence>
<dbReference type="InterPro" id="IPR014031">
    <property type="entry name" value="Ketoacyl_synth_C"/>
</dbReference>
<dbReference type="InterPro" id="IPR020841">
    <property type="entry name" value="PKS_Beta-ketoAc_synthase_dom"/>
</dbReference>
<dbReference type="Gene3D" id="3.90.180.10">
    <property type="entry name" value="Medium-chain alcohol dehydrogenases, catalytic domain"/>
    <property type="match status" value="1"/>
</dbReference>
<dbReference type="Gene3D" id="3.30.70.3290">
    <property type="match status" value="1"/>
</dbReference>
<dbReference type="SUPFAM" id="SSF53901">
    <property type="entry name" value="Thiolase-like"/>
    <property type="match status" value="1"/>
</dbReference>
<dbReference type="Gene3D" id="3.40.50.150">
    <property type="entry name" value="Vaccinia Virus protein VP39"/>
    <property type="match status" value="1"/>
</dbReference>
<dbReference type="Gene3D" id="3.40.366.10">
    <property type="entry name" value="Malonyl-Coenzyme A Acyl Carrier Protein, domain 2"/>
    <property type="match status" value="1"/>
</dbReference>
<dbReference type="OrthoDB" id="329835at2759"/>
<dbReference type="InterPro" id="IPR049551">
    <property type="entry name" value="PKS_DH_C"/>
</dbReference>
<dbReference type="GeneID" id="25275680"/>
<protein>
    <submittedName>
        <fullName evidence="12">Uncharacterized protein</fullName>
    </submittedName>
</protein>
<dbReference type="InterPro" id="IPR049900">
    <property type="entry name" value="PKS_mFAS_DH"/>
</dbReference>
<dbReference type="Gene3D" id="3.30.559.10">
    <property type="entry name" value="Chloramphenicol acetyltransferase-like domain"/>
    <property type="match status" value="1"/>
</dbReference>
<dbReference type="InterPro" id="IPR014043">
    <property type="entry name" value="Acyl_transferase_dom"/>
</dbReference>
<dbReference type="Pfam" id="PF00755">
    <property type="entry name" value="Carn_acyltransf"/>
    <property type="match status" value="1"/>
</dbReference>
<dbReference type="SMART" id="SM00822">
    <property type="entry name" value="PKS_KR"/>
    <property type="match status" value="1"/>
</dbReference>
<dbReference type="GO" id="GO:0044550">
    <property type="term" value="P:secondary metabolite biosynthetic process"/>
    <property type="evidence" value="ECO:0007669"/>
    <property type="project" value="TreeGrafter"/>
</dbReference>
<keyword evidence="2" id="KW-0597">Phosphoprotein</keyword>
<keyword evidence="4" id="KW-0521">NADP</keyword>
<evidence type="ECO:0000256" key="4">
    <source>
        <dbReference type="ARBA" id="ARBA00022857"/>
    </source>
</evidence>
<dbReference type="RefSeq" id="XP_013265346.1">
    <property type="nucleotide sequence ID" value="XM_013409892.1"/>
</dbReference>
<dbReference type="SUPFAM" id="SSF55048">
    <property type="entry name" value="Probable ACP-binding domain of malonyl-CoA ACP transacylase"/>
    <property type="match status" value="1"/>
</dbReference>
<dbReference type="Gene3D" id="3.10.129.110">
    <property type="entry name" value="Polyketide synthase dehydratase"/>
    <property type="match status" value="1"/>
</dbReference>
<dbReference type="GO" id="GO:0031177">
    <property type="term" value="F:phosphopantetheine binding"/>
    <property type="evidence" value="ECO:0007669"/>
    <property type="project" value="InterPro"/>
</dbReference>
<accession>A0A072PSE5</accession>
<feature type="domain" description="Carrier" evidence="9">
    <location>
        <begin position="2534"/>
        <end position="2611"/>
    </location>
</feature>
<dbReference type="Gene3D" id="3.40.50.720">
    <property type="entry name" value="NAD(P)-binding Rossmann-like Domain"/>
    <property type="match status" value="1"/>
</dbReference>
<evidence type="ECO:0000313" key="13">
    <source>
        <dbReference type="Proteomes" id="UP000027920"/>
    </source>
</evidence>
<keyword evidence="6" id="KW-0012">Acyltransferase</keyword>
<dbReference type="HOGENOM" id="CLU_000022_31_2_1"/>
<dbReference type="Pfam" id="PF23114">
    <property type="entry name" value="NAD-bd_HRPKS_sdrA"/>
    <property type="match status" value="1"/>
</dbReference>
<dbReference type="InterPro" id="IPR011032">
    <property type="entry name" value="GroES-like_sf"/>
</dbReference>
<dbReference type="VEuPathDB" id="FungiDB:A1O9_00729"/>
<dbReference type="FunFam" id="3.40.366.10:FF:000002">
    <property type="entry name" value="Probable polyketide synthase 2"/>
    <property type="match status" value="1"/>
</dbReference>
<dbReference type="Pfam" id="PF00698">
    <property type="entry name" value="Acyl_transf_1"/>
    <property type="match status" value="1"/>
</dbReference>
<dbReference type="CDD" id="cd05195">
    <property type="entry name" value="enoyl_red"/>
    <property type="match status" value="1"/>
</dbReference>
<evidence type="ECO:0000259" key="10">
    <source>
        <dbReference type="PROSITE" id="PS52004"/>
    </source>
</evidence>
<dbReference type="InterPro" id="IPR016035">
    <property type="entry name" value="Acyl_Trfase/lysoPLipase"/>
</dbReference>
<reference evidence="12 13" key="1">
    <citation type="submission" date="2013-03" db="EMBL/GenBank/DDBJ databases">
        <title>The Genome Sequence of Exophiala aquamarina CBS 119918.</title>
        <authorList>
            <consortium name="The Broad Institute Genomics Platform"/>
            <person name="Cuomo C."/>
            <person name="de Hoog S."/>
            <person name="Gorbushina A."/>
            <person name="Walker B."/>
            <person name="Young S.K."/>
            <person name="Zeng Q."/>
            <person name="Gargeya S."/>
            <person name="Fitzgerald M."/>
            <person name="Haas B."/>
            <person name="Abouelleil A."/>
            <person name="Allen A.W."/>
            <person name="Alvarado L."/>
            <person name="Arachchi H.M."/>
            <person name="Berlin A.M."/>
            <person name="Chapman S.B."/>
            <person name="Gainer-Dewar J."/>
            <person name="Goldberg J."/>
            <person name="Griggs A."/>
            <person name="Gujja S."/>
            <person name="Hansen M."/>
            <person name="Howarth C."/>
            <person name="Imamovic A."/>
            <person name="Ireland A."/>
            <person name="Larimer J."/>
            <person name="McCowan C."/>
            <person name="Murphy C."/>
            <person name="Pearson M."/>
            <person name="Poon T.W."/>
            <person name="Priest M."/>
            <person name="Roberts A."/>
            <person name="Saif S."/>
            <person name="Shea T."/>
            <person name="Sisk P."/>
            <person name="Sykes S."/>
            <person name="Wortman J."/>
            <person name="Nusbaum C."/>
            <person name="Birren B."/>
        </authorList>
    </citation>
    <scope>NUCLEOTIDE SEQUENCE [LARGE SCALE GENOMIC DNA]</scope>
    <source>
        <strain evidence="12 13">CBS 119918</strain>
    </source>
</reference>
<dbReference type="SMART" id="SM00829">
    <property type="entry name" value="PKS_ER"/>
    <property type="match status" value="1"/>
</dbReference>
<dbReference type="InterPro" id="IPR013968">
    <property type="entry name" value="PKS_KR"/>
</dbReference>
<dbReference type="Pfam" id="PF00107">
    <property type="entry name" value="ADH_zinc_N"/>
    <property type="match status" value="1"/>
</dbReference>
<dbReference type="InterPro" id="IPR014030">
    <property type="entry name" value="Ketoacyl_synth_N"/>
</dbReference>
<feature type="region of interest" description="Disordered" evidence="8">
    <location>
        <begin position="439"/>
        <end position="496"/>
    </location>
</feature>
<evidence type="ECO:0000256" key="3">
    <source>
        <dbReference type="ARBA" id="ARBA00022679"/>
    </source>
</evidence>
<dbReference type="Proteomes" id="UP000027920">
    <property type="component" value="Unassembled WGS sequence"/>
</dbReference>
<dbReference type="InterPro" id="IPR016036">
    <property type="entry name" value="Malonyl_transacylase_ACP-bd"/>
</dbReference>
<feature type="region of interest" description="N-terminal hotdog fold" evidence="7">
    <location>
        <begin position="995"/>
        <end position="1133"/>
    </location>
</feature>
<dbReference type="PROSITE" id="PS52004">
    <property type="entry name" value="KS3_2"/>
    <property type="match status" value="1"/>
</dbReference>
<name>A0A072PSE5_9EURO</name>
<dbReference type="InterPro" id="IPR013149">
    <property type="entry name" value="ADH-like_C"/>
</dbReference>
<dbReference type="InterPro" id="IPR036736">
    <property type="entry name" value="ACP-like_sf"/>
</dbReference>
<dbReference type="InterPro" id="IPR042231">
    <property type="entry name" value="Cho/carn_acyl_trans_2"/>
</dbReference>
<dbReference type="SUPFAM" id="SSF52777">
    <property type="entry name" value="CoA-dependent acyltransferases"/>
    <property type="match status" value="2"/>
</dbReference>
<dbReference type="InterPro" id="IPR009081">
    <property type="entry name" value="PP-bd_ACP"/>
</dbReference>
<dbReference type="EMBL" id="AMGV01000001">
    <property type="protein sequence ID" value="KEF62756.1"/>
    <property type="molecule type" value="Genomic_DNA"/>
</dbReference>
<evidence type="ECO:0000256" key="7">
    <source>
        <dbReference type="PROSITE-ProRule" id="PRU01363"/>
    </source>
</evidence>
<dbReference type="InterPro" id="IPR023213">
    <property type="entry name" value="CAT-like_dom_sf"/>
</dbReference>
<gene>
    <name evidence="12" type="ORF">A1O9_00729</name>
</gene>
<feature type="active site" description="Proton donor; for dehydratase activity" evidence="7">
    <location>
        <position position="1230"/>
    </location>
</feature>
<dbReference type="SMART" id="SM00823">
    <property type="entry name" value="PKS_PP"/>
    <property type="match status" value="1"/>
</dbReference>
<dbReference type="InterPro" id="IPR013217">
    <property type="entry name" value="Methyltransf_12"/>
</dbReference>
<proteinExistence type="predicted"/>
<dbReference type="FunFam" id="3.40.50.720:FF:000209">
    <property type="entry name" value="Polyketide synthase Pks12"/>
    <property type="match status" value="1"/>
</dbReference>
<feature type="active site" description="Proton acceptor; for dehydratase activity" evidence="7">
    <location>
        <position position="1027"/>
    </location>
</feature>
<dbReference type="PROSITE" id="PS52019">
    <property type="entry name" value="PKS_MFAS_DH"/>
    <property type="match status" value="1"/>
</dbReference>
<evidence type="ECO:0000256" key="6">
    <source>
        <dbReference type="ARBA" id="ARBA00023315"/>
    </source>
</evidence>
<dbReference type="Gene3D" id="3.30.559.70">
    <property type="entry name" value="Choline/Carnitine o-acyltransferase, domain 2"/>
    <property type="match status" value="1"/>
</dbReference>
<dbReference type="Pfam" id="PF23297">
    <property type="entry name" value="ACP_SdgA_C"/>
    <property type="match status" value="1"/>
</dbReference>
<evidence type="ECO:0000259" key="11">
    <source>
        <dbReference type="PROSITE" id="PS52019"/>
    </source>
</evidence>
<dbReference type="SUPFAM" id="SSF51735">
    <property type="entry name" value="NAD(P)-binding Rossmann-fold domains"/>
    <property type="match status" value="2"/>
</dbReference>